<evidence type="ECO:0000313" key="2">
    <source>
        <dbReference type="EMBL" id="CAH2264892.1"/>
    </source>
</evidence>
<organism evidence="2 3">
    <name type="scientific">Pararge aegeria aegeria</name>
    <dbReference type="NCBI Taxonomy" id="348720"/>
    <lineage>
        <taxon>Eukaryota</taxon>
        <taxon>Metazoa</taxon>
        <taxon>Ecdysozoa</taxon>
        <taxon>Arthropoda</taxon>
        <taxon>Hexapoda</taxon>
        <taxon>Insecta</taxon>
        <taxon>Pterygota</taxon>
        <taxon>Neoptera</taxon>
        <taxon>Endopterygota</taxon>
        <taxon>Lepidoptera</taxon>
        <taxon>Glossata</taxon>
        <taxon>Ditrysia</taxon>
        <taxon>Papilionoidea</taxon>
        <taxon>Nymphalidae</taxon>
        <taxon>Satyrinae</taxon>
        <taxon>Satyrini</taxon>
        <taxon>Parargina</taxon>
        <taxon>Pararge</taxon>
    </lineage>
</organism>
<gene>
    <name evidence="2" type="primary">jg5712</name>
    <name evidence="2" type="ORF">PAEG_LOCUS24708</name>
</gene>
<evidence type="ECO:0000313" key="3">
    <source>
        <dbReference type="Proteomes" id="UP000838756"/>
    </source>
</evidence>
<dbReference type="AlphaFoldDB" id="A0A8S4SG68"/>
<dbReference type="EMBL" id="CAKXAJ010026266">
    <property type="protein sequence ID" value="CAH2264892.1"/>
    <property type="molecule type" value="Genomic_DNA"/>
</dbReference>
<evidence type="ECO:0000256" key="1">
    <source>
        <dbReference type="SAM" id="MobiDB-lite"/>
    </source>
</evidence>
<sequence>MDVGVPRCWNGDPAQVNAALVAPNEVDRRHQTSRWVPLEASGPGSWNLELPKKASMSSSGLRCDDDDVDDTRSYPLRYRRCSDT</sequence>
<keyword evidence="3" id="KW-1185">Reference proteome</keyword>
<protein>
    <submittedName>
        <fullName evidence="2">Jg5712 protein</fullName>
    </submittedName>
</protein>
<comment type="caution">
    <text evidence="2">The sequence shown here is derived from an EMBL/GenBank/DDBJ whole genome shotgun (WGS) entry which is preliminary data.</text>
</comment>
<dbReference type="Proteomes" id="UP000838756">
    <property type="component" value="Unassembled WGS sequence"/>
</dbReference>
<proteinExistence type="predicted"/>
<reference evidence="2" key="1">
    <citation type="submission" date="2022-03" db="EMBL/GenBank/DDBJ databases">
        <authorList>
            <person name="Lindestad O."/>
        </authorList>
    </citation>
    <scope>NUCLEOTIDE SEQUENCE</scope>
</reference>
<feature type="region of interest" description="Disordered" evidence="1">
    <location>
        <begin position="49"/>
        <end position="72"/>
    </location>
</feature>
<accession>A0A8S4SG68</accession>
<name>A0A8S4SG68_9NEOP</name>
<dbReference type="OrthoDB" id="7466345at2759"/>